<comment type="similarity">
    <text evidence="1">Belongs to the ribosome association toxin RatA family.</text>
</comment>
<evidence type="ECO:0000256" key="2">
    <source>
        <dbReference type="ARBA" id="ARBA00022649"/>
    </source>
</evidence>
<feature type="domain" description="Coenzyme Q-binding protein COQ10 START" evidence="3">
    <location>
        <begin position="3"/>
        <end position="70"/>
    </location>
</feature>
<proteinExistence type="inferred from homology"/>
<dbReference type="InterPro" id="IPR023393">
    <property type="entry name" value="START-like_dom_sf"/>
</dbReference>
<evidence type="ECO:0000313" key="4">
    <source>
        <dbReference type="EMBL" id="MEL0631051.1"/>
    </source>
</evidence>
<evidence type="ECO:0000259" key="3">
    <source>
        <dbReference type="Pfam" id="PF03364"/>
    </source>
</evidence>
<sequence>ELMRASIQVSKAGISQTFVTEYTFIAIKAIAMNLVVGPFKHLSGGWTFTALDDQACKVNLDLEFEFSSKIV</sequence>
<name>A0ABU9GUV3_9GAMM</name>
<dbReference type="Pfam" id="PF03364">
    <property type="entry name" value="Polyketide_cyc"/>
    <property type="match status" value="1"/>
</dbReference>
<dbReference type="SUPFAM" id="SSF55961">
    <property type="entry name" value="Bet v1-like"/>
    <property type="match status" value="1"/>
</dbReference>
<protein>
    <submittedName>
        <fullName evidence="4">SRPBCC family protein</fullName>
    </submittedName>
</protein>
<feature type="non-terminal residue" evidence="4">
    <location>
        <position position="1"/>
    </location>
</feature>
<dbReference type="EMBL" id="JBAKAZ010000386">
    <property type="protein sequence ID" value="MEL0631051.1"/>
    <property type="molecule type" value="Genomic_DNA"/>
</dbReference>
<organism evidence="4 5">
    <name type="scientific">Psychromonas aquatilis</name>
    <dbReference type="NCBI Taxonomy" id="2005072"/>
    <lineage>
        <taxon>Bacteria</taxon>
        <taxon>Pseudomonadati</taxon>
        <taxon>Pseudomonadota</taxon>
        <taxon>Gammaproteobacteria</taxon>
        <taxon>Alteromonadales</taxon>
        <taxon>Psychromonadaceae</taxon>
        <taxon>Psychromonas</taxon>
    </lineage>
</organism>
<accession>A0ABU9GUV3</accession>
<gene>
    <name evidence="4" type="ORF">V6256_15905</name>
</gene>
<evidence type="ECO:0000256" key="1">
    <source>
        <dbReference type="ARBA" id="ARBA00008918"/>
    </source>
</evidence>
<keyword evidence="2" id="KW-1277">Toxin-antitoxin system</keyword>
<comment type="caution">
    <text evidence="4">The sequence shown here is derived from an EMBL/GenBank/DDBJ whole genome shotgun (WGS) entry which is preliminary data.</text>
</comment>
<feature type="non-terminal residue" evidence="4">
    <location>
        <position position="71"/>
    </location>
</feature>
<keyword evidence="5" id="KW-1185">Reference proteome</keyword>
<evidence type="ECO:0000313" key="5">
    <source>
        <dbReference type="Proteomes" id="UP001369082"/>
    </source>
</evidence>
<dbReference type="InterPro" id="IPR005031">
    <property type="entry name" value="COQ10_START"/>
</dbReference>
<dbReference type="RefSeq" id="WP_341599177.1">
    <property type="nucleotide sequence ID" value="NZ_JBAKAZ010000386.1"/>
</dbReference>
<reference evidence="4 5" key="1">
    <citation type="submission" date="2024-02" db="EMBL/GenBank/DDBJ databases">
        <title>Bacteria isolated from the canopy kelp, Nereocystis luetkeana.</title>
        <authorList>
            <person name="Pfister C.A."/>
            <person name="Younker I.T."/>
            <person name="Light S.H."/>
        </authorList>
    </citation>
    <scope>NUCLEOTIDE SEQUENCE [LARGE SCALE GENOMIC DNA]</scope>
    <source>
        <strain evidence="4 5">TI.1.05</strain>
    </source>
</reference>
<dbReference type="Proteomes" id="UP001369082">
    <property type="component" value="Unassembled WGS sequence"/>
</dbReference>
<dbReference type="Gene3D" id="3.30.530.20">
    <property type="match status" value="1"/>
</dbReference>